<feature type="region of interest" description="Disordered" evidence="1">
    <location>
        <begin position="76"/>
        <end position="150"/>
    </location>
</feature>
<protein>
    <recommendedName>
        <fullName evidence="2">Protein Zds1 C-terminal domain-containing protein</fullName>
    </recommendedName>
</protein>
<dbReference type="GeneID" id="30201212"/>
<dbReference type="OrthoDB" id="5589766at2759"/>
<dbReference type="Pfam" id="PF08632">
    <property type="entry name" value="Zds_C"/>
    <property type="match status" value="1"/>
</dbReference>
<feature type="compositionally biased region" description="Low complexity" evidence="1">
    <location>
        <begin position="9"/>
        <end position="31"/>
    </location>
</feature>
<feature type="region of interest" description="Disordered" evidence="1">
    <location>
        <begin position="1"/>
        <end position="64"/>
    </location>
</feature>
<keyword evidence="4" id="KW-1185">Reference proteome</keyword>
<feature type="compositionally biased region" description="Basic and acidic residues" evidence="1">
    <location>
        <begin position="575"/>
        <end position="595"/>
    </location>
</feature>
<organism evidence="3 4">
    <name type="scientific">Wickerhamomyces anomalus (strain ATCC 58044 / CBS 1984 / NCYC 433 / NRRL Y-366-8)</name>
    <name type="common">Yeast</name>
    <name type="synonym">Hansenula anomala</name>
    <dbReference type="NCBI Taxonomy" id="683960"/>
    <lineage>
        <taxon>Eukaryota</taxon>
        <taxon>Fungi</taxon>
        <taxon>Dikarya</taxon>
        <taxon>Ascomycota</taxon>
        <taxon>Saccharomycotina</taxon>
        <taxon>Saccharomycetes</taxon>
        <taxon>Phaffomycetales</taxon>
        <taxon>Wickerhamomycetaceae</taxon>
        <taxon>Wickerhamomyces</taxon>
    </lineage>
</organism>
<evidence type="ECO:0000313" key="3">
    <source>
        <dbReference type="EMBL" id="ODQ56800.1"/>
    </source>
</evidence>
<dbReference type="RefSeq" id="XP_019036007.1">
    <property type="nucleotide sequence ID" value="XM_019183966.1"/>
</dbReference>
<feature type="compositionally biased region" description="Polar residues" evidence="1">
    <location>
        <begin position="376"/>
        <end position="385"/>
    </location>
</feature>
<dbReference type="AlphaFoldDB" id="A0A1E3NUT8"/>
<dbReference type="InterPro" id="IPR040206">
    <property type="entry name" value="Zds1/2"/>
</dbReference>
<dbReference type="SMART" id="SM01327">
    <property type="entry name" value="Zds_C"/>
    <property type="match status" value="1"/>
</dbReference>
<dbReference type="GO" id="GO:0010971">
    <property type="term" value="P:positive regulation of G2/M transition of mitotic cell cycle"/>
    <property type="evidence" value="ECO:0007669"/>
    <property type="project" value="TreeGrafter"/>
</dbReference>
<feature type="compositionally biased region" description="Low complexity" evidence="1">
    <location>
        <begin position="114"/>
        <end position="125"/>
    </location>
</feature>
<feature type="compositionally biased region" description="Polar residues" evidence="1">
    <location>
        <begin position="609"/>
        <end position="629"/>
    </location>
</feature>
<dbReference type="EMBL" id="KV454215">
    <property type="protein sequence ID" value="ODQ56800.1"/>
    <property type="molecule type" value="Genomic_DNA"/>
</dbReference>
<name>A0A1E3NUT8_WICAA</name>
<accession>A0A1E3NUT8</accession>
<feature type="compositionally biased region" description="Polar residues" evidence="1">
    <location>
        <begin position="291"/>
        <end position="308"/>
    </location>
</feature>
<dbReference type="GO" id="GO:0005737">
    <property type="term" value="C:cytoplasm"/>
    <property type="evidence" value="ECO:0007669"/>
    <property type="project" value="TreeGrafter"/>
</dbReference>
<sequence>MSDSNTIGDSSSRDFSSSPSPTSSSTQLLSSAQITRRQSQKSQDELKKAKRKSNAYMAAEAVQHEREAVTALKRLSIGRSSINIDPDLPFGVDGDFNYNDYNNRKSHHRRKSSQDSSSSSTTASSLDDREKTLIDDQDDSTSVPQGDEEDEHLKLNAEKLLWVPAKSHPSIAPDQFRRHVQSTIDDMNNQLGDRSPVHSLSTRDSIPSLKELTDELDRLSEMAGLAATDAVTLARSLSSASGASGLLMNSDADRFFQESTTSPTSPPLQDEGTDRRPSQEDIDQDAPILSDGSSSLKRNKWTTYSRSNRLGKDKLKKSPKSPLSDEHQFPSQQQQPTSPNLDKELPPSPKDAVPERAIPLQNPIEQQKLAERRGRSNLSRSQSDSLPKRTNHSRNRHAGSLITMENDEQKPHPQHKLPEKDNHHYQRRVVSNDSYPKTHSNLHQVQQRPQLSPKPLQPTPSKEHHKPEQVVAQQPEKTKKDNSFLKMFKKKRSPSPKNQKTLDSRDISSSKQFTNDENHPPSPQESQFPQNHYHQQQSTPSASIQNINHQPSQPHQKRPSLRPSRTSTFKFTKQSKSETKEKLQKSPSKDSKLQESVKIIPQKKDDSAISPTSASQQSSFHQQTGQATNEEQHRIQKETLSKKLSIENMKKSTKPNAPVQFTDSAFGFPLPPLSNSTIIMLDYRFPIHVERALYRLSHLKLANPRRPLRQQVLLSNFMYAYLNLVNHTLYLQQLDENGGNEEDQEQVANADGIDDQEQINIEV</sequence>
<gene>
    <name evidence="3" type="ORF">WICANDRAFT_65680</name>
</gene>
<feature type="compositionally biased region" description="Low complexity" evidence="1">
    <location>
        <begin position="329"/>
        <end position="339"/>
    </location>
</feature>
<evidence type="ECO:0000313" key="4">
    <source>
        <dbReference type="Proteomes" id="UP000094112"/>
    </source>
</evidence>
<feature type="region of interest" description="Disordered" evidence="1">
    <location>
        <begin position="257"/>
        <end position="656"/>
    </location>
</feature>
<evidence type="ECO:0000259" key="2">
    <source>
        <dbReference type="SMART" id="SM01327"/>
    </source>
</evidence>
<evidence type="ECO:0000256" key="1">
    <source>
        <dbReference type="SAM" id="MobiDB-lite"/>
    </source>
</evidence>
<reference evidence="3 4" key="1">
    <citation type="journal article" date="2016" name="Proc. Natl. Acad. Sci. U.S.A.">
        <title>Comparative genomics of biotechnologically important yeasts.</title>
        <authorList>
            <person name="Riley R."/>
            <person name="Haridas S."/>
            <person name="Wolfe K.H."/>
            <person name="Lopes M.R."/>
            <person name="Hittinger C.T."/>
            <person name="Goeker M."/>
            <person name="Salamov A.A."/>
            <person name="Wisecaver J.H."/>
            <person name="Long T.M."/>
            <person name="Calvey C.H."/>
            <person name="Aerts A.L."/>
            <person name="Barry K.W."/>
            <person name="Choi C."/>
            <person name="Clum A."/>
            <person name="Coughlan A.Y."/>
            <person name="Deshpande S."/>
            <person name="Douglass A.P."/>
            <person name="Hanson S.J."/>
            <person name="Klenk H.-P."/>
            <person name="LaButti K.M."/>
            <person name="Lapidus A."/>
            <person name="Lindquist E.A."/>
            <person name="Lipzen A.M."/>
            <person name="Meier-Kolthoff J.P."/>
            <person name="Ohm R.A."/>
            <person name="Otillar R.P."/>
            <person name="Pangilinan J.L."/>
            <person name="Peng Y."/>
            <person name="Rokas A."/>
            <person name="Rosa C.A."/>
            <person name="Scheuner C."/>
            <person name="Sibirny A.A."/>
            <person name="Slot J.C."/>
            <person name="Stielow J.B."/>
            <person name="Sun H."/>
            <person name="Kurtzman C.P."/>
            <person name="Blackwell M."/>
            <person name="Grigoriev I.V."/>
            <person name="Jeffries T.W."/>
        </authorList>
    </citation>
    <scope>NUCLEOTIDE SEQUENCE [LARGE SCALE GENOMIC DNA]</scope>
    <source>
        <strain evidence="4">ATCC 58044 / CBS 1984 / NCYC 433 / NRRL Y-366-8</strain>
    </source>
</reference>
<feature type="compositionally biased region" description="Basic and acidic residues" evidence="1">
    <location>
        <begin position="407"/>
        <end position="424"/>
    </location>
</feature>
<feature type="compositionally biased region" description="Polar residues" evidence="1">
    <location>
        <begin position="429"/>
        <end position="450"/>
    </location>
</feature>
<dbReference type="STRING" id="683960.A0A1E3NUT8"/>
<dbReference type="PANTHER" id="PTHR28089:SF1">
    <property type="entry name" value="PROTEIN ZDS1-RELATED"/>
    <property type="match status" value="1"/>
</dbReference>
<feature type="domain" description="Protein Zds1 C-terminal" evidence="2">
    <location>
        <begin position="674"/>
        <end position="726"/>
    </location>
</feature>
<dbReference type="Proteomes" id="UP000094112">
    <property type="component" value="Unassembled WGS sequence"/>
</dbReference>
<dbReference type="GO" id="GO:0030010">
    <property type="term" value="P:establishment of cell polarity"/>
    <property type="evidence" value="ECO:0007669"/>
    <property type="project" value="TreeGrafter"/>
</dbReference>
<proteinExistence type="predicted"/>
<feature type="compositionally biased region" description="Basic and acidic residues" evidence="1">
    <location>
        <begin position="500"/>
        <end position="519"/>
    </location>
</feature>
<feature type="compositionally biased region" description="Polar residues" evidence="1">
    <location>
        <begin position="524"/>
        <end position="554"/>
    </location>
</feature>
<feature type="compositionally biased region" description="Polar residues" evidence="1">
    <location>
        <begin position="32"/>
        <end position="41"/>
    </location>
</feature>
<dbReference type="InterPro" id="IPR013941">
    <property type="entry name" value="ZDS1_C"/>
</dbReference>
<feature type="compositionally biased region" description="Basic and acidic residues" evidence="1">
    <location>
        <begin position="630"/>
        <end position="650"/>
    </location>
</feature>
<feature type="compositionally biased region" description="Polar residues" evidence="1">
    <location>
        <begin position="563"/>
        <end position="574"/>
    </location>
</feature>
<dbReference type="PANTHER" id="PTHR28089">
    <property type="entry name" value="PROTEIN ZDS1-RELATED"/>
    <property type="match status" value="1"/>
</dbReference>